<feature type="compositionally biased region" description="Basic residues" evidence="7">
    <location>
        <begin position="327"/>
        <end position="339"/>
    </location>
</feature>
<feature type="compositionally biased region" description="Polar residues" evidence="7">
    <location>
        <begin position="260"/>
        <end position="269"/>
    </location>
</feature>
<keyword evidence="3" id="KW-0805">Transcription regulation</keyword>
<gene>
    <name evidence="11" type="ORF">TrST_g4923</name>
</gene>
<dbReference type="FunFam" id="1.10.10.60:FF:000016">
    <property type="entry name" value="Transcriptional activator Myb isoform A"/>
    <property type="match status" value="1"/>
</dbReference>
<feature type="domain" description="HTH myb-type" evidence="10">
    <location>
        <begin position="397"/>
        <end position="443"/>
    </location>
</feature>
<feature type="signal peptide" evidence="8">
    <location>
        <begin position="1"/>
        <end position="19"/>
    </location>
</feature>
<dbReference type="PANTHER" id="PTHR45614:SF274">
    <property type="entry name" value="MYB-LIKE DNA-BINDING PROTEIN"/>
    <property type="match status" value="1"/>
</dbReference>
<feature type="region of interest" description="Disordered" evidence="7">
    <location>
        <begin position="135"/>
        <end position="166"/>
    </location>
</feature>
<organism evidence="11 12">
    <name type="scientific">Triparma strigata</name>
    <dbReference type="NCBI Taxonomy" id="1606541"/>
    <lineage>
        <taxon>Eukaryota</taxon>
        <taxon>Sar</taxon>
        <taxon>Stramenopiles</taxon>
        <taxon>Ochrophyta</taxon>
        <taxon>Bolidophyceae</taxon>
        <taxon>Parmales</taxon>
        <taxon>Triparmaceae</taxon>
        <taxon>Triparma</taxon>
    </lineage>
</organism>
<dbReference type="GO" id="GO:0000978">
    <property type="term" value="F:RNA polymerase II cis-regulatory region sequence-specific DNA binding"/>
    <property type="evidence" value="ECO:0007669"/>
    <property type="project" value="TreeGrafter"/>
</dbReference>
<feature type="compositionally biased region" description="Low complexity" evidence="7">
    <location>
        <begin position="141"/>
        <end position="166"/>
    </location>
</feature>
<evidence type="ECO:0000256" key="5">
    <source>
        <dbReference type="ARBA" id="ARBA00023163"/>
    </source>
</evidence>
<feature type="region of interest" description="Disordered" evidence="7">
    <location>
        <begin position="49"/>
        <end position="109"/>
    </location>
</feature>
<dbReference type="InterPro" id="IPR017930">
    <property type="entry name" value="Myb_dom"/>
</dbReference>
<dbReference type="InterPro" id="IPR050560">
    <property type="entry name" value="MYB_TF"/>
</dbReference>
<dbReference type="FunFam" id="1.10.10.60:FF:000010">
    <property type="entry name" value="Transcriptional activator Myb isoform A"/>
    <property type="match status" value="1"/>
</dbReference>
<feature type="domain" description="HTH myb-type" evidence="10">
    <location>
        <begin position="345"/>
        <end position="396"/>
    </location>
</feature>
<evidence type="ECO:0000313" key="12">
    <source>
        <dbReference type="Proteomes" id="UP001165085"/>
    </source>
</evidence>
<feature type="region of interest" description="Disordered" evidence="7">
    <location>
        <begin position="731"/>
        <end position="765"/>
    </location>
</feature>
<feature type="region of interest" description="Disordered" evidence="7">
    <location>
        <begin position="180"/>
        <end position="352"/>
    </location>
</feature>
<dbReference type="GO" id="GO:0005634">
    <property type="term" value="C:nucleus"/>
    <property type="evidence" value="ECO:0007669"/>
    <property type="project" value="UniProtKB-SubCell"/>
</dbReference>
<dbReference type="InterPro" id="IPR001005">
    <property type="entry name" value="SANT/Myb"/>
</dbReference>
<evidence type="ECO:0000256" key="4">
    <source>
        <dbReference type="ARBA" id="ARBA00023125"/>
    </source>
</evidence>
<dbReference type="Pfam" id="PF00249">
    <property type="entry name" value="Myb_DNA-binding"/>
    <property type="match status" value="3"/>
</dbReference>
<feature type="domain" description="HTH myb-type" evidence="10">
    <location>
        <begin position="444"/>
        <end position="498"/>
    </location>
</feature>
<reference evidence="12" key="1">
    <citation type="journal article" date="2023" name="Commun. Biol.">
        <title>Genome analysis of Parmales, the sister group of diatoms, reveals the evolutionary specialization of diatoms from phago-mixotrophs to photoautotrophs.</title>
        <authorList>
            <person name="Ban H."/>
            <person name="Sato S."/>
            <person name="Yoshikawa S."/>
            <person name="Yamada K."/>
            <person name="Nakamura Y."/>
            <person name="Ichinomiya M."/>
            <person name="Sato N."/>
            <person name="Blanc-Mathieu R."/>
            <person name="Endo H."/>
            <person name="Kuwata A."/>
            <person name="Ogata H."/>
        </authorList>
    </citation>
    <scope>NUCLEOTIDE SEQUENCE [LARGE SCALE GENOMIC DNA]</scope>
    <source>
        <strain evidence="12">NIES 3701</strain>
    </source>
</reference>
<dbReference type="PANTHER" id="PTHR45614">
    <property type="entry name" value="MYB PROTEIN-RELATED"/>
    <property type="match status" value="1"/>
</dbReference>
<evidence type="ECO:0000256" key="6">
    <source>
        <dbReference type="ARBA" id="ARBA00023242"/>
    </source>
</evidence>
<comment type="subcellular location">
    <subcellularLocation>
        <location evidence="1">Nucleus</location>
    </subcellularLocation>
</comment>
<comment type="caution">
    <text evidence="11">The sequence shown here is derived from an EMBL/GenBank/DDBJ whole genome shotgun (WGS) entry which is preliminary data.</text>
</comment>
<evidence type="ECO:0000256" key="3">
    <source>
        <dbReference type="ARBA" id="ARBA00023015"/>
    </source>
</evidence>
<feature type="chain" id="PRO_5040772198" evidence="8">
    <location>
        <begin position="20"/>
        <end position="984"/>
    </location>
</feature>
<dbReference type="AlphaFoldDB" id="A0A9W7ENK4"/>
<keyword evidence="12" id="KW-1185">Reference proteome</keyword>
<keyword evidence="2" id="KW-0677">Repeat</keyword>
<feature type="region of interest" description="Disordered" evidence="7">
    <location>
        <begin position="653"/>
        <end position="701"/>
    </location>
</feature>
<feature type="domain" description="Myb-like" evidence="9">
    <location>
        <begin position="444"/>
        <end position="494"/>
    </location>
</feature>
<evidence type="ECO:0000256" key="2">
    <source>
        <dbReference type="ARBA" id="ARBA00022737"/>
    </source>
</evidence>
<dbReference type="PROSITE" id="PS51294">
    <property type="entry name" value="HTH_MYB"/>
    <property type="match status" value="3"/>
</dbReference>
<feature type="domain" description="Myb-like" evidence="9">
    <location>
        <begin position="393"/>
        <end position="443"/>
    </location>
</feature>
<keyword evidence="6" id="KW-0539">Nucleus</keyword>
<keyword evidence="5" id="KW-0804">Transcription</keyword>
<evidence type="ECO:0000256" key="1">
    <source>
        <dbReference type="ARBA" id="ARBA00004123"/>
    </source>
</evidence>
<dbReference type="EMBL" id="BRXY01000285">
    <property type="protein sequence ID" value="GMH83803.1"/>
    <property type="molecule type" value="Genomic_DNA"/>
</dbReference>
<dbReference type="OrthoDB" id="199449at2759"/>
<keyword evidence="4" id="KW-0238">DNA-binding</keyword>
<name>A0A9W7ENK4_9STRA</name>
<dbReference type="SUPFAM" id="SSF46689">
    <property type="entry name" value="Homeodomain-like"/>
    <property type="match status" value="2"/>
</dbReference>
<feature type="domain" description="Myb-like" evidence="9">
    <location>
        <begin position="345"/>
        <end position="392"/>
    </location>
</feature>
<proteinExistence type="predicted"/>
<evidence type="ECO:0000259" key="9">
    <source>
        <dbReference type="PROSITE" id="PS50090"/>
    </source>
</evidence>
<feature type="compositionally biased region" description="Basic residues" evidence="7">
    <location>
        <begin position="660"/>
        <end position="674"/>
    </location>
</feature>
<dbReference type="GO" id="GO:0000981">
    <property type="term" value="F:DNA-binding transcription factor activity, RNA polymerase II-specific"/>
    <property type="evidence" value="ECO:0007669"/>
    <property type="project" value="TreeGrafter"/>
</dbReference>
<dbReference type="SMART" id="SM00717">
    <property type="entry name" value="SANT"/>
    <property type="match status" value="3"/>
</dbReference>
<feature type="region of interest" description="Disordered" evidence="7">
    <location>
        <begin position="608"/>
        <end position="627"/>
    </location>
</feature>
<dbReference type="InterPro" id="IPR009057">
    <property type="entry name" value="Homeodomain-like_sf"/>
</dbReference>
<evidence type="ECO:0000313" key="11">
    <source>
        <dbReference type="EMBL" id="GMH83803.1"/>
    </source>
</evidence>
<dbReference type="CDD" id="cd00167">
    <property type="entry name" value="SANT"/>
    <property type="match status" value="3"/>
</dbReference>
<feature type="compositionally biased region" description="Low complexity" evidence="7">
    <location>
        <begin position="317"/>
        <end position="326"/>
    </location>
</feature>
<feature type="compositionally biased region" description="Low complexity" evidence="7">
    <location>
        <begin position="180"/>
        <end position="245"/>
    </location>
</feature>
<sequence length="984" mass="103962">MRGFLRLLLTGHSLHLLDSFTPHPPRHIFTTRIPFEKEAASTEPNLRNADAMSTPAQAPAPTAARWSQRSTKGKRSELPSPAVGSPAAQAPKVTKKVNMRKSPVWDGSGAQITASTTSAVNELITSNQRAFAARFGGGSGSAPPSAATSTSSTSPSSSNSSTTGMLSDVQVAPGAQQMVQQVAAQQQQPVPQTTQSLQPTQTKSAVPQQQQQQQQQQTTKQATAPQQKQQQAQSATSSRPQQQQSPYLLSPQGPPKSGSAPAQRSSPPGTYQPRPGGVQINPISGQPMVRKVGPPVVENQIGMGGLQSPVQVGGAGFSSESSSKKSGSSRRRSSSKKNGSKGGGGRWTKEEDQKLRAAVAAVGPQNWKMIAQDFLGDQRSDVQCLHRWQKVLQPGLVKGPWTKEEDQIIIDCIDAGITKWSEIAERIPGRIGKQCRERWFNHLDPSLKKGGWTEEEDAILVEAQAKWGNCWTKIAKLLPGRSENAVKNRWNSATRRRAKINAGTEGIVETRYLENLSDPTTSMFPDGLDTTASAVLAAARAAAAKIIAEENGKIEPEDDDPDTIKLSQEAKIALLSKKRHHTLEDGTIIMGDSTDGLFLDEEGKPLIMGEDSLDSNGLPSKSKSRGGLHGIEEVDIATMDANEFFHIPENVKVVASSPSSKKKSGGGSKSKKKSGAGMGGGTVAGDEESDSPDADGPSNSFLFFEDQNLTEREKDLIHRAYLAGVASKGEGIDKQKASGGSTRKGSRRRTTKKGGGVAVQWDFGEGGGAGGSGRGGQAGFGMDYLNEHGVDVTKGASGVILDEDSALSSSLLNMSMDKDMIMEDMGLSLSDKSVLTRPLSHGAMQSLHTLTPVDKGNAATAKVGSGEKVKPAKAGGGAMKMSPTASALHQITADYREGLITEEEKEERKAAMLGAAKKSTEKGGEGVDPDLLDADQSVDLSADLAQFIGSPNLMWSLSHSGGSNGGESKLSPVPVGAVAPMNMK</sequence>
<dbReference type="PROSITE" id="PS50090">
    <property type="entry name" value="MYB_LIKE"/>
    <property type="match status" value="3"/>
</dbReference>
<evidence type="ECO:0000256" key="7">
    <source>
        <dbReference type="SAM" id="MobiDB-lite"/>
    </source>
</evidence>
<evidence type="ECO:0000259" key="10">
    <source>
        <dbReference type="PROSITE" id="PS51294"/>
    </source>
</evidence>
<keyword evidence="8" id="KW-0732">Signal</keyword>
<evidence type="ECO:0000256" key="8">
    <source>
        <dbReference type="SAM" id="SignalP"/>
    </source>
</evidence>
<dbReference type="Gene3D" id="1.10.10.60">
    <property type="entry name" value="Homeodomain-like"/>
    <property type="match status" value="3"/>
</dbReference>
<dbReference type="Proteomes" id="UP001165085">
    <property type="component" value="Unassembled WGS sequence"/>
</dbReference>
<protein>
    <submittedName>
        <fullName evidence="11">Uncharacterized protein</fullName>
    </submittedName>
</protein>
<accession>A0A9W7ENK4</accession>
<feature type="compositionally biased region" description="Low complexity" evidence="7">
    <location>
        <begin position="54"/>
        <end position="64"/>
    </location>
</feature>